<reference evidence="1" key="1">
    <citation type="submission" date="2019-12" db="EMBL/GenBank/DDBJ databases">
        <title>Genome sequencing and annotation of Brassica cretica.</title>
        <authorList>
            <person name="Studholme D.J."/>
            <person name="Sarris P.F."/>
        </authorList>
    </citation>
    <scope>NUCLEOTIDE SEQUENCE</scope>
    <source>
        <strain evidence="1">PFS-102/07</strain>
        <tissue evidence="1">Leaf</tissue>
    </source>
</reference>
<accession>A0A8S9I6I5</accession>
<dbReference type="EMBL" id="QGKY02001250">
    <property type="protein sequence ID" value="KAF2565135.1"/>
    <property type="molecule type" value="Genomic_DNA"/>
</dbReference>
<evidence type="ECO:0000313" key="1">
    <source>
        <dbReference type="EMBL" id="KAF2565135.1"/>
    </source>
</evidence>
<organism evidence="1">
    <name type="scientific">Brassica cretica</name>
    <name type="common">Mustard</name>
    <dbReference type="NCBI Taxonomy" id="69181"/>
    <lineage>
        <taxon>Eukaryota</taxon>
        <taxon>Viridiplantae</taxon>
        <taxon>Streptophyta</taxon>
        <taxon>Embryophyta</taxon>
        <taxon>Tracheophyta</taxon>
        <taxon>Spermatophyta</taxon>
        <taxon>Magnoliopsida</taxon>
        <taxon>eudicotyledons</taxon>
        <taxon>Gunneridae</taxon>
        <taxon>Pentapetalae</taxon>
        <taxon>rosids</taxon>
        <taxon>malvids</taxon>
        <taxon>Brassicales</taxon>
        <taxon>Brassicaceae</taxon>
        <taxon>Brassiceae</taxon>
        <taxon>Brassica</taxon>
    </lineage>
</organism>
<name>A0A8S9I6I5_BRACR</name>
<comment type="caution">
    <text evidence="1">The sequence shown here is derived from an EMBL/GenBank/DDBJ whole genome shotgun (WGS) entry which is preliminary data.</text>
</comment>
<dbReference type="AlphaFoldDB" id="A0A8S9I6I5"/>
<proteinExistence type="predicted"/>
<sequence>MVWVEALLPFDKGDLLSTIHKVGMVKETEYTENGTLIRAHVPLRFAQLLKPMRHLATCGRLKAPESTTNSNNIVNINHKERRVEHPVGTLGVI</sequence>
<gene>
    <name evidence="1" type="ORF">F2Q70_00014805</name>
</gene>
<protein>
    <submittedName>
        <fullName evidence="1">Uncharacterized protein</fullName>
    </submittedName>
</protein>